<proteinExistence type="inferred from homology"/>
<feature type="compositionally biased region" description="Low complexity" evidence="9">
    <location>
        <begin position="99"/>
        <end position="112"/>
    </location>
</feature>
<keyword evidence="4 7" id="KW-0010">Activator</keyword>
<keyword evidence="6 7" id="KW-0539">Nucleus</keyword>
<keyword evidence="3 7" id="KW-0805">Transcription regulation</keyword>
<dbReference type="EMBL" id="JAZGUE010000003">
    <property type="protein sequence ID" value="KAL2268335.1"/>
    <property type="molecule type" value="Genomic_DNA"/>
</dbReference>
<name>A0ABR4DDY9_9PEZI</name>
<evidence type="ECO:0000256" key="7">
    <source>
        <dbReference type="RuleBase" id="RU364145"/>
    </source>
</evidence>
<feature type="coiled-coil region" evidence="8">
    <location>
        <begin position="144"/>
        <end position="178"/>
    </location>
</feature>
<accession>A0ABR4DDY9</accession>
<comment type="subcellular location">
    <subcellularLocation>
        <location evidence="1 7">Nucleus</location>
    </subcellularLocation>
</comment>
<feature type="compositionally biased region" description="Polar residues" evidence="9">
    <location>
        <begin position="76"/>
        <end position="98"/>
    </location>
</feature>
<dbReference type="RefSeq" id="XP_070867059.1">
    <property type="nucleotide sequence ID" value="XM_071009531.1"/>
</dbReference>
<comment type="subunit">
    <text evidence="7">Component of the Mediator complex.</text>
</comment>
<keyword evidence="11" id="KW-1185">Reference proteome</keyword>
<keyword evidence="5 7" id="KW-0804">Transcription</keyword>
<gene>
    <name evidence="7" type="primary">MED9</name>
    <name evidence="10" type="ORF">VTJ83DRAFT_3181</name>
</gene>
<dbReference type="InterPro" id="IPR011425">
    <property type="entry name" value="Med9"/>
</dbReference>
<reference evidence="10 11" key="1">
    <citation type="journal article" date="2024" name="Commun. Biol.">
        <title>Comparative genomic analysis of thermophilic fungi reveals convergent evolutionary adaptations and gene losses.</title>
        <authorList>
            <person name="Steindorff A.S."/>
            <person name="Aguilar-Pontes M.V."/>
            <person name="Robinson A.J."/>
            <person name="Andreopoulos B."/>
            <person name="LaButti K."/>
            <person name="Kuo A."/>
            <person name="Mondo S."/>
            <person name="Riley R."/>
            <person name="Otillar R."/>
            <person name="Haridas S."/>
            <person name="Lipzen A."/>
            <person name="Grimwood J."/>
            <person name="Schmutz J."/>
            <person name="Clum A."/>
            <person name="Reid I.D."/>
            <person name="Moisan M.C."/>
            <person name="Butler G."/>
            <person name="Nguyen T.T.M."/>
            <person name="Dewar K."/>
            <person name="Conant G."/>
            <person name="Drula E."/>
            <person name="Henrissat B."/>
            <person name="Hansel C."/>
            <person name="Singer S."/>
            <person name="Hutchinson M.I."/>
            <person name="de Vries R.P."/>
            <person name="Natvig D.O."/>
            <person name="Powell A.J."/>
            <person name="Tsang A."/>
            <person name="Grigoriev I.V."/>
        </authorList>
    </citation>
    <scope>NUCLEOTIDE SEQUENCE [LARGE SCALE GENOMIC DNA]</scope>
    <source>
        <strain evidence="10 11">ATCC 22073</strain>
    </source>
</reference>
<evidence type="ECO:0000313" key="10">
    <source>
        <dbReference type="EMBL" id="KAL2268335.1"/>
    </source>
</evidence>
<evidence type="ECO:0000256" key="5">
    <source>
        <dbReference type="ARBA" id="ARBA00023163"/>
    </source>
</evidence>
<comment type="caution">
    <text evidence="10">The sequence shown here is derived from an EMBL/GenBank/DDBJ whole genome shotgun (WGS) entry which is preliminary data.</text>
</comment>
<protein>
    <recommendedName>
        <fullName evidence="7">Mediator of RNA polymerase II transcription subunit 9</fullName>
    </recommendedName>
    <alternativeName>
        <fullName evidence="7">Mediator complex subunit 9</fullName>
    </alternativeName>
</protein>
<feature type="region of interest" description="Disordered" evidence="9">
    <location>
        <begin position="29"/>
        <end position="124"/>
    </location>
</feature>
<feature type="compositionally biased region" description="Low complexity" evidence="9">
    <location>
        <begin position="44"/>
        <end position="75"/>
    </location>
</feature>
<sequence length="197" mass="19984">MATHLPPGLSPDAFDAVTELTSIVVRLRASQQQDSATSGGAGGPTSTPAAAGAASGGLNPSGTTPLPATNAANTPSGAQQPPTSATAVAGATANSNDHNNNTTTTTTTTTTTSALPPLSLKDLPAATDPLRHKLQRARAAVRALADVQRGLAQQEAELAGLEARRRAQAERLAKAQEDGLQFVKCEGEKGERMVEGE</sequence>
<comment type="function">
    <text evidence="7">Component of the Mediator complex, a coactivator involved in the regulated transcription of nearly all RNA polymerase II-dependent genes. Mediator functions as a bridge to convey information from gene-specific regulatory proteins to the basal RNA polymerase II transcription machinery. Mediator is recruited to promoters by direct interactions with regulatory proteins and serves as a scaffold for the assembly of a functional preinitiation complex with RNA polymerase II and the general transcription factors.</text>
</comment>
<dbReference type="Proteomes" id="UP001600064">
    <property type="component" value="Unassembled WGS sequence"/>
</dbReference>
<evidence type="ECO:0000256" key="3">
    <source>
        <dbReference type="ARBA" id="ARBA00023015"/>
    </source>
</evidence>
<keyword evidence="8" id="KW-0175">Coiled coil</keyword>
<comment type="similarity">
    <text evidence="2 7">Belongs to the Mediator complex subunit 9 family.</text>
</comment>
<dbReference type="GeneID" id="98124175"/>
<evidence type="ECO:0000256" key="1">
    <source>
        <dbReference type="ARBA" id="ARBA00004123"/>
    </source>
</evidence>
<evidence type="ECO:0000256" key="9">
    <source>
        <dbReference type="SAM" id="MobiDB-lite"/>
    </source>
</evidence>
<evidence type="ECO:0000256" key="8">
    <source>
        <dbReference type="SAM" id="Coils"/>
    </source>
</evidence>
<evidence type="ECO:0000256" key="6">
    <source>
        <dbReference type="ARBA" id="ARBA00023242"/>
    </source>
</evidence>
<evidence type="ECO:0000256" key="2">
    <source>
        <dbReference type="ARBA" id="ARBA00008089"/>
    </source>
</evidence>
<evidence type="ECO:0000313" key="11">
    <source>
        <dbReference type="Proteomes" id="UP001600064"/>
    </source>
</evidence>
<evidence type="ECO:0000256" key="4">
    <source>
        <dbReference type="ARBA" id="ARBA00023159"/>
    </source>
</evidence>
<dbReference type="Pfam" id="PF07544">
    <property type="entry name" value="Med9"/>
    <property type="match status" value="1"/>
</dbReference>
<organism evidence="10 11">
    <name type="scientific">Remersonia thermophila</name>
    <dbReference type="NCBI Taxonomy" id="72144"/>
    <lineage>
        <taxon>Eukaryota</taxon>
        <taxon>Fungi</taxon>
        <taxon>Dikarya</taxon>
        <taxon>Ascomycota</taxon>
        <taxon>Pezizomycotina</taxon>
        <taxon>Sordariomycetes</taxon>
        <taxon>Sordariomycetidae</taxon>
        <taxon>Sordariales</taxon>
        <taxon>Sordariales incertae sedis</taxon>
        <taxon>Remersonia</taxon>
    </lineage>
</organism>